<evidence type="ECO:0000256" key="2">
    <source>
        <dbReference type="ARBA" id="ARBA00023125"/>
    </source>
</evidence>
<dbReference type="PROSITE" id="PS01124">
    <property type="entry name" value="HTH_ARAC_FAMILY_2"/>
    <property type="match status" value="1"/>
</dbReference>
<dbReference type="EMBL" id="DVMZ01000153">
    <property type="protein sequence ID" value="HIU59591.1"/>
    <property type="molecule type" value="Genomic_DNA"/>
</dbReference>
<protein>
    <submittedName>
        <fullName evidence="5">Helix-turn-helix transcriptional regulator</fullName>
    </submittedName>
</protein>
<dbReference type="InterPro" id="IPR003313">
    <property type="entry name" value="AraC-bd"/>
</dbReference>
<dbReference type="InterPro" id="IPR018060">
    <property type="entry name" value="HTH_AraC"/>
</dbReference>
<feature type="domain" description="HTH araC/xylS-type" evidence="4">
    <location>
        <begin position="165"/>
        <end position="263"/>
    </location>
</feature>
<dbReference type="Pfam" id="PF02311">
    <property type="entry name" value="AraC_binding"/>
    <property type="match status" value="1"/>
</dbReference>
<gene>
    <name evidence="5" type="ORF">IAC57_05745</name>
</gene>
<evidence type="ECO:0000259" key="4">
    <source>
        <dbReference type="PROSITE" id="PS01124"/>
    </source>
</evidence>
<keyword evidence="1" id="KW-0805">Transcription regulation</keyword>
<dbReference type="Gene3D" id="1.10.10.60">
    <property type="entry name" value="Homeodomain-like"/>
    <property type="match status" value="2"/>
</dbReference>
<name>A0A9D1MG38_9FIRM</name>
<dbReference type="InterPro" id="IPR020449">
    <property type="entry name" value="Tscrpt_reg_AraC-type_HTH"/>
</dbReference>
<dbReference type="SMART" id="SM00342">
    <property type="entry name" value="HTH_ARAC"/>
    <property type="match status" value="1"/>
</dbReference>
<reference evidence="5" key="2">
    <citation type="journal article" date="2021" name="PeerJ">
        <title>Extensive microbial diversity within the chicken gut microbiome revealed by metagenomics and culture.</title>
        <authorList>
            <person name="Gilroy R."/>
            <person name="Ravi A."/>
            <person name="Getino M."/>
            <person name="Pursley I."/>
            <person name="Horton D.L."/>
            <person name="Alikhan N.F."/>
            <person name="Baker D."/>
            <person name="Gharbi K."/>
            <person name="Hall N."/>
            <person name="Watson M."/>
            <person name="Adriaenssens E.M."/>
            <person name="Foster-Nyarko E."/>
            <person name="Jarju S."/>
            <person name="Secka A."/>
            <person name="Antonio M."/>
            <person name="Oren A."/>
            <person name="Chaudhuri R.R."/>
            <person name="La Ragione R."/>
            <person name="Hildebrand F."/>
            <person name="Pallen M.J."/>
        </authorList>
    </citation>
    <scope>NUCLEOTIDE SEQUENCE</scope>
    <source>
        <strain evidence="5">11687</strain>
    </source>
</reference>
<evidence type="ECO:0000313" key="5">
    <source>
        <dbReference type="EMBL" id="HIU59591.1"/>
    </source>
</evidence>
<reference evidence="5" key="1">
    <citation type="submission" date="2020-10" db="EMBL/GenBank/DDBJ databases">
        <authorList>
            <person name="Gilroy R."/>
        </authorList>
    </citation>
    <scope>NUCLEOTIDE SEQUENCE</scope>
    <source>
        <strain evidence="5">11687</strain>
    </source>
</reference>
<comment type="caution">
    <text evidence="5">The sequence shown here is derived from an EMBL/GenBank/DDBJ whole genome shotgun (WGS) entry which is preliminary data.</text>
</comment>
<proteinExistence type="predicted"/>
<dbReference type="SUPFAM" id="SSF46689">
    <property type="entry name" value="Homeodomain-like"/>
    <property type="match status" value="2"/>
</dbReference>
<keyword evidence="2" id="KW-0238">DNA-binding</keyword>
<dbReference type="SUPFAM" id="SSF51215">
    <property type="entry name" value="Regulatory protein AraC"/>
    <property type="match status" value="1"/>
</dbReference>
<keyword evidence="3" id="KW-0804">Transcription</keyword>
<organism evidence="5 6">
    <name type="scientific">Candidatus Scatosoma pullistercoris</name>
    <dbReference type="NCBI Taxonomy" id="2840934"/>
    <lineage>
        <taxon>Bacteria</taxon>
        <taxon>Bacillati</taxon>
        <taxon>Bacillota</taxon>
        <taxon>Clostridia</taxon>
        <taxon>Candidatus Scatosoma</taxon>
    </lineage>
</organism>
<sequence>MNGIANPFERFELKIMEAGHDQVDSSWHRFVTFFPYYRLYYIVSGHAVIYLQEQMLELKPGHMYYVPAFSLFDAHCDQILDHYWIHFNFDATAEKYLTICPPRYEATPRPSDEAIFRLATELARLPAEEKHLPDVVAAESLSKYLFSRFLPDEEELESSDAVRFIPVLQYIDENFSKKITNEDLSAIVYLTPNYFSNLFTRRFGVSPQKYILQKRLNLAAAMLFESGKSIKEIAFACGFENETYFNRQFHKIMGMSPGKYRKVTVPLNG</sequence>
<dbReference type="PANTHER" id="PTHR43280">
    <property type="entry name" value="ARAC-FAMILY TRANSCRIPTIONAL REGULATOR"/>
    <property type="match status" value="1"/>
</dbReference>
<dbReference type="GO" id="GO:0043565">
    <property type="term" value="F:sequence-specific DNA binding"/>
    <property type="evidence" value="ECO:0007669"/>
    <property type="project" value="InterPro"/>
</dbReference>
<dbReference type="AlphaFoldDB" id="A0A9D1MG38"/>
<dbReference type="PRINTS" id="PR00032">
    <property type="entry name" value="HTHARAC"/>
</dbReference>
<dbReference type="InterPro" id="IPR009057">
    <property type="entry name" value="Homeodomain-like_sf"/>
</dbReference>
<evidence type="ECO:0000313" key="6">
    <source>
        <dbReference type="Proteomes" id="UP000824081"/>
    </source>
</evidence>
<evidence type="ECO:0000256" key="3">
    <source>
        <dbReference type="ARBA" id="ARBA00023163"/>
    </source>
</evidence>
<dbReference type="Pfam" id="PF12833">
    <property type="entry name" value="HTH_18"/>
    <property type="match status" value="1"/>
</dbReference>
<dbReference type="Proteomes" id="UP000824081">
    <property type="component" value="Unassembled WGS sequence"/>
</dbReference>
<accession>A0A9D1MG38</accession>
<dbReference type="InterPro" id="IPR037923">
    <property type="entry name" value="HTH-like"/>
</dbReference>
<evidence type="ECO:0000256" key="1">
    <source>
        <dbReference type="ARBA" id="ARBA00023015"/>
    </source>
</evidence>
<dbReference type="PANTHER" id="PTHR43280:SF2">
    <property type="entry name" value="HTH-TYPE TRANSCRIPTIONAL REGULATOR EXSA"/>
    <property type="match status" value="1"/>
</dbReference>
<dbReference type="GO" id="GO:0003700">
    <property type="term" value="F:DNA-binding transcription factor activity"/>
    <property type="evidence" value="ECO:0007669"/>
    <property type="project" value="InterPro"/>
</dbReference>